<reference evidence="2 3" key="1">
    <citation type="journal article" date="2010" name="Cell">
        <title>The genome of Naegleria gruberi illuminates early eukaryotic versatility.</title>
        <authorList>
            <person name="Fritz-Laylin L.K."/>
            <person name="Prochnik S.E."/>
            <person name="Ginger M.L."/>
            <person name="Dacks J.B."/>
            <person name="Carpenter M.L."/>
            <person name="Field M.C."/>
            <person name="Kuo A."/>
            <person name="Paredez A."/>
            <person name="Chapman J."/>
            <person name="Pham J."/>
            <person name="Shu S."/>
            <person name="Neupane R."/>
            <person name="Cipriano M."/>
            <person name="Mancuso J."/>
            <person name="Tu H."/>
            <person name="Salamov A."/>
            <person name="Lindquist E."/>
            <person name="Shapiro H."/>
            <person name="Lucas S."/>
            <person name="Grigoriev I.V."/>
            <person name="Cande W.Z."/>
            <person name="Fulton C."/>
            <person name="Rokhsar D.S."/>
            <person name="Dawson S.C."/>
        </authorList>
    </citation>
    <scope>NUCLEOTIDE SEQUENCE [LARGE SCALE GENOMIC DNA]</scope>
    <source>
        <strain evidence="2 3">NEG-M</strain>
    </source>
</reference>
<evidence type="ECO:0000313" key="2">
    <source>
        <dbReference type="EMBL" id="EFC39167.1"/>
    </source>
</evidence>
<dbReference type="GeneID" id="8858143"/>
<dbReference type="EMBL" id="GG738902">
    <property type="protein sequence ID" value="EFC39167.1"/>
    <property type="molecule type" value="Genomic_DNA"/>
</dbReference>
<keyword evidence="3" id="KW-1185">Reference proteome</keyword>
<feature type="compositionally biased region" description="Low complexity" evidence="1">
    <location>
        <begin position="31"/>
        <end position="41"/>
    </location>
</feature>
<organism evidence="3">
    <name type="scientific">Naegleria gruberi</name>
    <name type="common">Amoeba</name>
    <dbReference type="NCBI Taxonomy" id="5762"/>
    <lineage>
        <taxon>Eukaryota</taxon>
        <taxon>Discoba</taxon>
        <taxon>Heterolobosea</taxon>
        <taxon>Tetramitia</taxon>
        <taxon>Eutetramitia</taxon>
        <taxon>Vahlkampfiidae</taxon>
        <taxon>Naegleria</taxon>
    </lineage>
</organism>
<gene>
    <name evidence="2" type="ORF">NAEGRDRAFT_73149</name>
</gene>
<feature type="compositionally biased region" description="Basic residues" evidence="1">
    <location>
        <begin position="1"/>
        <end position="16"/>
    </location>
</feature>
<feature type="region of interest" description="Disordered" evidence="1">
    <location>
        <begin position="1"/>
        <end position="48"/>
    </location>
</feature>
<dbReference type="Gene3D" id="3.80.10.10">
    <property type="entry name" value="Ribonuclease Inhibitor"/>
    <property type="match status" value="1"/>
</dbReference>
<evidence type="ECO:0000256" key="1">
    <source>
        <dbReference type="SAM" id="MobiDB-lite"/>
    </source>
</evidence>
<dbReference type="Proteomes" id="UP000006671">
    <property type="component" value="Unassembled WGS sequence"/>
</dbReference>
<evidence type="ECO:0000313" key="3">
    <source>
        <dbReference type="Proteomes" id="UP000006671"/>
    </source>
</evidence>
<dbReference type="VEuPathDB" id="AmoebaDB:NAEGRDRAFT_73149"/>
<dbReference type="RefSeq" id="XP_002671911.1">
    <property type="nucleotide sequence ID" value="XM_002671865.1"/>
</dbReference>
<proteinExistence type="predicted"/>
<name>D2VVV0_NAEGR</name>
<dbReference type="InParanoid" id="D2VVV0"/>
<dbReference type="AlphaFoldDB" id="D2VVV0"/>
<dbReference type="OrthoDB" id="333024at2759"/>
<protein>
    <submittedName>
        <fullName evidence="2">Predicted protein</fullName>
    </submittedName>
</protein>
<dbReference type="InterPro" id="IPR032675">
    <property type="entry name" value="LRR_dom_sf"/>
</dbReference>
<dbReference type="SUPFAM" id="SSF52047">
    <property type="entry name" value="RNI-like"/>
    <property type="match status" value="1"/>
</dbReference>
<dbReference type="KEGG" id="ngr:NAEGRDRAFT_73149"/>
<accession>D2VVV0</accession>
<sequence length="278" mass="31230">MPKQLTSKKPRKLNKSVKKETDQATQPDNVSIASSSTSSCPSSPPSLPRIKKLNSCEKKVKVDLSLIINQENHLPLLLTQDFNRLEIQSSSGLTLEVLQHFLNSEKCRNITSLRFGRMDFDDAAIVALVESPFLTNVKELELFCSNISPDSFGMLANCSKLLTLETLIIHNNPDFGPKSVKSLVQSPYLVNLKRLELVNTFIGDEGLKILCESNKFEHVKRLNLQGNLLTDSSYQLLRNTQWIRDLDNLVVCGNYLVKSLNKKKALELKDTMLASQLN</sequence>